<keyword evidence="2" id="KW-1185">Reference proteome</keyword>
<comment type="caution">
    <text evidence="1">The sequence shown here is derived from an EMBL/GenBank/DDBJ whole genome shotgun (WGS) entry which is preliminary data.</text>
</comment>
<dbReference type="AlphaFoldDB" id="A0A6G1FBZ9"/>
<name>A0A6G1FBZ9_9ORYZ</name>
<accession>A0A6G1FBZ9</accession>
<evidence type="ECO:0000313" key="2">
    <source>
        <dbReference type="Proteomes" id="UP000479710"/>
    </source>
</evidence>
<gene>
    <name evidence="1" type="ORF">E2562_024984</name>
</gene>
<organism evidence="1 2">
    <name type="scientific">Oryza meyeriana var. granulata</name>
    <dbReference type="NCBI Taxonomy" id="110450"/>
    <lineage>
        <taxon>Eukaryota</taxon>
        <taxon>Viridiplantae</taxon>
        <taxon>Streptophyta</taxon>
        <taxon>Embryophyta</taxon>
        <taxon>Tracheophyta</taxon>
        <taxon>Spermatophyta</taxon>
        <taxon>Magnoliopsida</taxon>
        <taxon>Liliopsida</taxon>
        <taxon>Poales</taxon>
        <taxon>Poaceae</taxon>
        <taxon>BOP clade</taxon>
        <taxon>Oryzoideae</taxon>
        <taxon>Oryzeae</taxon>
        <taxon>Oryzinae</taxon>
        <taxon>Oryza</taxon>
        <taxon>Oryza meyeriana</taxon>
    </lineage>
</organism>
<protein>
    <submittedName>
        <fullName evidence="1">Uncharacterized protein</fullName>
    </submittedName>
</protein>
<evidence type="ECO:0000313" key="1">
    <source>
        <dbReference type="EMBL" id="KAF0934355.1"/>
    </source>
</evidence>
<dbReference type="EMBL" id="SPHZ02000001">
    <property type="protein sequence ID" value="KAF0934355.1"/>
    <property type="molecule type" value="Genomic_DNA"/>
</dbReference>
<dbReference type="Proteomes" id="UP000479710">
    <property type="component" value="Unassembled WGS sequence"/>
</dbReference>
<reference evidence="1 2" key="1">
    <citation type="submission" date="2019-11" db="EMBL/GenBank/DDBJ databases">
        <title>Whole genome sequence of Oryza granulata.</title>
        <authorList>
            <person name="Li W."/>
        </authorList>
    </citation>
    <scope>NUCLEOTIDE SEQUENCE [LARGE SCALE GENOMIC DNA]</scope>
    <source>
        <strain evidence="2">cv. Menghai</strain>
        <tissue evidence="1">Leaf</tissue>
    </source>
</reference>
<proteinExistence type="predicted"/>
<sequence>MRIRRAASRVLGSAYFTTQAEASHASMSILAPPPPTPVPMPAAYGGSSVLDGPVVALDGACQLNQSPWDLPCELDDPNPRWTSRLVL</sequence>